<proteinExistence type="predicted"/>
<dbReference type="PANTHER" id="PTHR30032:SF8">
    <property type="entry name" value="GERMINATION-SPECIFIC N-ACETYLMURAMOYL-L-ALANINE AMIDASE"/>
    <property type="match status" value="1"/>
</dbReference>
<dbReference type="GO" id="GO:0005975">
    <property type="term" value="P:carbohydrate metabolic process"/>
    <property type="evidence" value="ECO:0007669"/>
    <property type="project" value="UniProtKB-ARBA"/>
</dbReference>
<evidence type="ECO:0000313" key="4">
    <source>
        <dbReference type="Proteomes" id="UP001165587"/>
    </source>
</evidence>
<feature type="domain" description="DUF7619" evidence="2">
    <location>
        <begin position="1254"/>
        <end position="1303"/>
    </location>
</feature>
<gene>
    <name evidence="3" type="ORF">N1028_18485</name>
</gene>
<reference evidence="3" key="1">
    <citation type="submission" date="2022-08" db="EMBL/GenBank/DDBJ databases">
        <authorList>
            <person name="Deng Y."/>
            <person name="Han X.-F."/>
            <person name="Zhang Y.-Q."/>
        </authorList>
    </citation>
    <scope>NUCLEOTIDE SEQUENCE</scope>
    <source>
        <strain evidence="3">CPCC 203407</strain>
    </source>
</reference>
<dbReference type="EMBL" id="JANLCK010000016">
    <property type="protein sequence ID" value="MCS5727889.1"/>
    <property type="molecule type" value="Genomic_DNA"/>
</dbReference>
<dbReference type="Gene3D" id="2.60.40.10">
    <property type="entry name" value="Immunoglobulins"/>
    <property type="match status" value="1"/>
</dbReference>
<protein>
    <submittedName>
        <fullName evidence="3">Cell wall-binding repeat-containing protein</fullName>
    </submittedName>
</protein>
<dbReference type="InterPro" id="IPR055353">
    <property type="entry name" value="DUF7619"/>
</dbReference>
<dbReference type="InterPro" id="IPR007253">
    <property type="entry name" value="Cell_wall-bd_2"/>
</dbReference>
<dbReference type="InterPro" id="IPR013783">
    <property type="entry name" value="Ig-like_fold"/>
</dbReference>
<evidence type="ECO:0000259" key="2">
    <source>
        <dbReference type="Pfam" id="PF24595"/>
    </source>
</evidence>
<accession>A0AA41XJJ0</accession>
<dbReference type="RefSeq" id="WP_259530965.1">
    <property type="nucleotide sequence ID" value="NZ_JANLCK010000016.1"/>
</dbReference>
<comment type="caution">
    <text evidence="3">The sequence shown here is derived from an EMBL/GenBank/DDBJ whole genome shotgun (WGS) entry which is preliminary data.</text>
</comment>
<dbReference type="Pfam" id="PF24595">
    <property type="entry name" value="DUF7619"/>
    <property type="match status" value="1"/>
</dbReference>
<dbReference type="PANTHER" id="PTHR30032">
    <property type="entry name" value="N-ACETYLMURAMOYL-L-ALANINE AMIDASE-RELATED"/>
    <property type="match status" value="1"/>
</dbReference>
<organism evidence="3 4">
    <name type="scientific">Herbiconiux oxytropis</name>
    <dbReference type="NCBI Taxonomy" id="2970915"/>
    <lineage>
        <taxon>Bacteria</taxon>
        <taxon>Bacillati</taxon>
        <taxon>Actinomycetota</taxon>
        <taxon>Actinomycetes</taxon>
        <taxon>Micrococcales</taxon>
        <taxon>Microbacteriaceae</taxon>
        <taxon>Herbiconiux</taxon>
    </lineage>
</organism>
<dbReference type="InterPro" id="IPR051922">
    <property type="entry name" value="Bact_Sporulation_Assoc"/>
</dbReference>
<feature type="region of interest" description="Disordered" evidence="1">
    <location>
        <begin position="1395"/>
        <end position="1418"/>
    </location>
</feature>
<sequence>MPEGAEPPAPSLERAASPCVTIAPSAFGSAPAARSTLTDEIPSVCFTITPQVRGNYLPAFVLDAPSQHLYYSVTSEFGTECSDDVSWSSSLEACLLAAQSTYTVEVTAYSPEQGGDFGLSLFNLSAPAGCTTTAIPSWSTDALTGQLGADVAALCFEYSVAVGTPLQLMLGSSPGEDARALQFSTTGDPGCQVTASYTAYCTTSSSGKVRVAVFAAGATAVDFGLRVQNLRSSTGCQAYGDLAFGSPAVVSADVSAGLGVECLTLDLSRLESVIINAPNADGEYHSGTWVLHGPTGDEVCSSGWTEAVTCTTSATGTHRLIFRNAEFDEHSEAVYAVAARSITDALGCESIPSLSFDALPQVGTISGLGGADCYTVPAKSGDTLRVDGGDEYEVVTRVFNKAGSELCRTRSHTDCRLSGAAPFQIIVESTSAGEFDYQLSTPRLNGASGCPALPATAFGSAPKSRATLTQADPFACFSLPSTVANTTDFFALKQLVGVGDLSYLDVIAPDGDVECSFSYWFLSKACTYRSSGTYTFAVKATTEGSLTWAVGRTPLATTEVGCTDLGSLPFNAPATRGSISAGGEVDCFTFGAKASDRISLALDSLSAGFSFSTVVIDGRGEGICSANWSSCDISGPGPFRVLVQGDDQSPAGEYELRIRKLNDPAGCTPIESVGFGFGPVEGEFTEGGQQHCYSFVGATGDQFDASISNLDLPGQEPDLIMLDPSGHTLCSLGSWVSSPSCTLPSNGSYAIVASANPSTLGAYSLQSTCVNPVCGTDGFAVASVSPSSAGVGGQVTLSVTGKALSMKDMVALQRGSASIPAVPTSVSNDRRTMLVTANLTRASIGAWDLVVTSATGAQSRVAGAFRTESIDPASVNLEIITQGRFVAGRPQTVTVTYQNVGNVDALGVPLILEGFPAGSEIVPDFDLIGWDGDTSAIHEVGWQQEGMVFSGDRGLGIPLTISSIPAGASGQLDFTVNVPATADYSLSASLSGCMFDNGPGLSASSTAPNSTRAVDWGTWGSGGCMDALVDTGLSALGLAVPGGGCLRTVVESTTLAVSRNVVQKAPPFSVGSGSEAFHSILDIAGCAVPGLDKVVGVYNLVKGAVSVGTKCFNEEATAENEWVTSLDPNEIVGPGGGGDDHATRAEGDFTYAIYFENMADATAPAQEVRITDQLDPAVFDLSTVRFGAVAFGDTRYTPAAGTTALDHVIDLRDTANVNLDVAASVDSSGVVSWDLLSLDPVTGELPQNPDQGFLPPNVDGSEGQGVVYFTVTPKSPKSKSIISNKASIVFDLNEPIVTNTWNNLVDRDLPAVSVTALPAKTVGRDVKLSWSGSDATSAVAYYDVYVAIGGGDYELWRGHLEETSATYTGVIGKKYSFVVLARDLAANGSAFPSKPHAVTTTVTSPPTTPTPTPTTPSKTTVDRIAGANRYAVAVAVSKSAFPNTAPVVYIATGANYPDALSAGPAAVKEGGPLLLTSGASLPPEVKAEVKRLKPSKIVVVGGVNSVSEAVVSELKGLQKNTVRIAGANRYEASQNLVDYAFGTSGAKTAYVATGANFPDALSAGGAGGSKGAPVILVNGKSSTVDAATKALLKKLGVTSLFVAGGPNSVSEGIRTDLASVAPTKRLSGADRYEASANVNASAYTSSARVFLATGTKFPDALAGSAWAGKVAAPLFVVPADCVPKAVLTQIKSLGATRVTLLGGPASLSSNVERLKACTF</sequence>
<dbReference type="Pfam" id="PF04122">
    <property type="entry name" value="CW_binding_2"/>
    <property type="match status" value="3"/>
</dbReference>
<dbReference type="Proteomes" id="UP001165587">
    <property type="component" value="Unassembled WGS sequence"/>
</dbReference>
<evidence type="ECO:0000256" key="1">
    <source>
        <dbReference type="SAM" id="MobiDB-lite"/>
    </source>
</evidence>
<name>A0AA41XJJ0_9MICO</name>
<evidence type="ECO:0000313" key="3">
    <source>
        <dbReference type="EMBL" id="MCS5727889.1"/>
    </source>
</evidence>
<dbReference type="Gene3D" id="3.40.50.12090">
    <property type="match status" value="2"/>
</dbReference>
<keyword evidence="4" id="KW-1185">Reference proteome</keyword>